<feature type="compositionally biased region" description="Basic and acidic residues" evidence="1">
    <location>
        <begin position="387"/>
        <end position="400"/>
    </location>
</feature>
<evidence type="ECO:0000256" key="1">
    <source>
        <dbReference type="SAM" id="MobiDB-lite"/>
    </source>
</evidence>
<evidence type="ECO:0000313" key="2">
    <source>
        <dbReference type="EMBL" id="PKU84950.1"/>
    </source>
</evidence>
<evidence type="ECO:0000313" key="3">
    <source>
        <dbReference type="Proteomes" id="UP000233837"/>
    </source>
</evidence>
<organism evidence="2 3">
    <name type="scientific">Dendrobium catenatum</name>
    <dbReference type="NCBI Taxonomy" id="906689"/>
    <lineage>
        <taxon>Eukaryota</taxon>
        <taxon>Viridiplantae</taxon>
        <taxon>Streptophyta</taxon>
        <taxon>Embryophyta</taxon>
        <taxon>Tracheophyta</taxon>
        <taxon>Spermatophyta</taxon>
        <taxon>Magnoliopsida</taxon>
        <taxon>Liliopsida</taxon>
        <taxon>Asparagales</taxon>
        <taxon>Orchidaceae</taxon>
        <taxon>Epidendroideae</taxon>
        <taxon>Malaxideae</taxon>
        <taxon>Dendrobiinae</taxon>
        <taxon>Dendrobium</taxon>
    </lineage>
</organism>
<name>A0A2I0XAM8_9ASPA</name>
<dbReference type="AlphaFoldDB" id="A0A2I0XAM8"/>
<feature type="compositionally biased region" description="Basic residues" evidence="1">
    <location>
        <begin position="404"/>
        <end position="414"/>
    </location>
</feature>
<protein>
    <submittedName>
        <fullName evidence="2">Uncharacterized protein</fullName>
    </submittedName>
</protein>
<dbReference type="EMBL" id="KZ502014">
    <property type="protein sequence ID" value="PKU84950.1"/>
    <property type="molecule type" value="Genomic_DNA"/>
</dbReference>
<reference evidence="2 3" key="1">
    <citation type="journal article" date="2016" name="Sci. Rep.">
        <title>The Dendrobium catenatum Lindl. genome sequence provides insights into polysaccharide synthase, floral development and adaptive evolution.</title>
        <authorList>
            <person name="Zhang G.Q."/>
            <person name="Xu Q."/>
            <person name="Bian C."/>
            <person name="Tsai W.C."/>
            <person name="Yeh C.M."/>
            <person name="Liu K.W."/>
            <person name="Yoshida K."/>
            <person name="Zhang L.S."/>
            <person name="Chang S.B."/>
            <person name="Chen F."/>
            <person name="Shi Y."/>
            <person name="Su Y.Y."/>
            <person name="Zhang Y.Q."/>
            <person name="Chen L.J."/>
            <person name="Yin Y."/>
            <person name="Lin M."/>
            <person name="Huang H."/>
            <person name="Deng H."/>
            <person name="Wang Z.W."/>
            <person name="Zhu S.L."/>
            <person name="Zhao X."/>
            <person name="Deng C."/>
            <person name="Niu S.C."/>
            <person name="Huang J."/>
            <person name="Wang M."/>
            <person name="Liu G.H."/>
            <person name="Yang H.J."/>
            <person name="Xiao X.J."/>
            <person name="Hsiao Y.Y."/>
            <person name="Wu W.L."/>
            <person name="Chen Y.Y."/>
            <person name="Mitsuda N."/>
            <person name="Ohme-Takagi M."/>
            <person name="Luo Y.B."/>
            <person name="Van de Peer Y."/>
            <person name="Liu Z.J."/>
        </authorList>
    </citation>
    <scope>NUCLEOTIDE SEQUENCE [LARGE SCALE GENOMIC DNA]</scope>
    <source>
        <tissue evidence="2">The whole plant</tissue>
    </source>
</reference>
<dbReference type="PANTHER" id="PTHR31286">
    <property type="entry name" value="GLYCINE-RICH CELL WALL STRUCTURAL PROTEIN 1.8-LIKE"/>
    <property type="match status" value="1"/>
</dbReference>
<accession>A0A2I0XAM8</accession>
<dbReference type="Proteomes" id="UP000233837">
    <property type="component" value="Unassembled WGS sequence"/>
</dbReference>
<sequence>MRLVQLGHGSTDECRRMEVDNVEQVLSCDAGLGVREWSSSSFENPKFSFSSGPFGFLALFGASALAWMSPSNAWGKASSPTHGKRRGFFELDDNASFKSPTSSFKDVLSGSPMQVGSRPSVARILVELHITKHYPYKVWIGPERLGYFQSVVMEDFPSFCDHCKVIGHACCDCLKLIHRVDVGSRSNAGVGIAVLGANENAGVNVNYVVSGDDCGIEVLDTSVNAVVTDHVSDIEPVVGAKLPEMGVVGAMDNANLIVSLAVDSSMQVCEDVVVGMLPPCKVVGAVSNPSVVPTVFIECSEVPPVAVDLVVSVVPTVSSPVASPTVLNARLVPSEVVDVHVKLIEPHALVYHVGEHSGMDVRGGLDWLQCSSEYESGSASSFESDGVVDHGKDFLRDRPIVSRGKARGRGRRGR</sequence>
<proteinExistence type="predicted"/>
<keyword evidence="3" id="KW-1185">Reference proteome</keyword>
<feature type="region of interest" description="Disordered" evidence="1">
    <location>
        <begin position="377"/>
        <end position="414"/>
    </location>
</feature>
<reference evidence="2 3" key="2">
    <citation type="journal article" date="2017" name="Nature">
        <title>The Apostasia genome and the evolution of orchids.</title>
        <authorList>
            <person name="Zhang G.Q."/>
            <person name="Liu K.W."/>
            <person name="Li Z."/>
            <person name="Lohaus R."/>
            <person name="Hsiao Y.Y."/>
            <person name="Niu S.C."/>
            <person name="Wang J.Y."/>
            <person name="Lin Y.C."/>
            <person name="Xu Q."/>
            <person name="Chen L.J."/>
            <person name="Yoshida K."/>
            <person name="Fujiwara S."/>
            <person name="Wang Z.W."/>
            <person name="Zhang Y.Q."/>
            <person name="Mitsuda N."/>
            <person name="Wang M."/>
            <person name="Liu G.H."/>
            <person name="Pecoraro L."/>
            <person name="Huang H.X."/>
            <person name="Xiao X.J."/>
            <person name="Lin M."/>
            <person name="Wu X.Y."/>
            <person name="Wu W.L."/>
            <person name="Chen Y.Y."/>
            <person name="Chang S.B."/>
            <person name="Sakamoto S."/>
            <person name="Ohme-Takagi M."/>
            <person name="Yagi M."/>
            <person name="Zeng S.J."/>
            <person name="Shen C.Y."/>
            <person name="Yeh C.M."/>
            <person name="Luo Y.B."/>
            <person name="Tsai W.C."/>
            <person name="Van de Peer Y."/>
            <person name="Liu Z.J."/>
        </authorList>
    </citation>
    <scope>NUCLEOTIDE SEQUENCE [LARGE SCALE GENOMIC DNA]</scope>
    <source>
        <tissue evidence="2">The whole plant</tissue>
    </source>
</reference>
<dbReference type="InterPro" id="IPR040256">
    <property type="entry name" value="At4g02000-like"/>
</dbReference>
<dbReference type="PANTHER" id="PTHR31286:SF180">
    <property type="entry name" value="OS10G0362600 PROTEIN"/>
    <property type="match status" value="1"/>
</dbReference>
<gene>
    <name evidence="2" type="ORF">MA16_Dca022991</name>
</gene>